<dbReference type="Gene3D" id="3.30.40.220">
    <property type="match status" value="1"/>
</dbReference>
<evidence type="ECO:0000313" key="2">
    <source>
        <dbReference type="Proteomes" id="UP000012073"/>
    </source>
</evidence>
<protein>
    <submittedName>
        <fullName evidence="1">Uncharacterized protein</fullName>
    </submittedName>
</protein>
<keyword evidence="2" id="KW-1185">Reference proteome</keyword>
<accession>R7QNU7</accession>
<dbReference type="Gramene" id="CDF39448">
    <property type="protein sequence ID" value="CDF39448"/>
    <property type="gene ID" value="CHC_T00000272001"/>
</dbReference>
<dbReference type="KEGG" id="ccp:CHC_T00000272001"/>
<organism evidence="1 2">
    <name type="scientific">Chondrus crispus</name>
    <name type="common">Carrageen Irish moss</name>
    <name type="synonym">Polymorpha crispa</name>
    <dbReference type="NCBI Taxonomy" id="2769"/>
    <lineage>
        <taxon>Eukaryota</taxon>
        <taxon>Rhodophyta</taxon>
        <taxon>Florideophyceae</taxon>
        <taxon>Rhodymeniophycidae</taxon>
        <taxon>Gigartinales</taxon>
        <taxon>Gigartinaceae</taxon>
        <taxon>Chondrus</taxon>
    </lineage>
</organism>
<dbReference type="AlphaFoldDB" id="R7QNU7"/>
<reference evidence="2" key="1">
    <citation type="journal article" date="2013" name="Proc. Natl. Acad. Sci. U.S.A.">
        <title>Genome structure and metabolic features in the red seaweed Chondrus crispus shed light on evolution of the Archaeplastida.</title>
        <authorList>
            <person name="Collen J."/>
            <person name="Porcel B."/>
            <person name="Carre W."/>
            <person name="Ball S.G."/>
            <person name="Chaparro C."/>
            <person name="Tonon T."/>
            <person name="Barbeyron T."/>
            <person name="Michel G."/>
            <person name="Noel B."/>
            <person name="Valentin K."/>
            <person name="Elias M."/>
            <person name="Artiguenave F."/>
            <person name="Arun A."/>
            <person name="Aury J.M."/>
            <person name="Barbosa-Neto J.F."/>
            <person name="Bothwell J.H."/>
            <person name="Bouget F.Y."/>
            <person name="Brillet L."/>
            <person name="Cabello-Hurtado F."/>
            <person name="Capella-Gutierrez S."/>
            <person name="Charrier B."/>
            <person name="Cladiere L."/>
            <person name="Cock J.M."/>
            <person name="Coelho S.M."/>
            <person name="Colleoni C."/>
            <person name="Czjzek M."/>
            <person name="Da Silva C."/>
            <person name="Delage L."/>
            <person name="Denoeud F."/>
            <person name="Deschamps P."/>
            <person name="Dittami S.M."/>
            <person name="Gabaldon T."/>
            <person name="Gachon C.M."/>
            <person name="Groisillier A."/>
            <person name="Herve C."/>
            <person name="Jabbari K."/>
            <person name="Katinka M."/>
            <person name="Kloareg B."/>
            <person name="Kowalczyk N."/>
            <person name="Labadie K."/>
            <person name="Leblanc C."/>
            <person name="Lopez P.J."/>
            <person name="McLachlan D.H."/>
            <person name="Meslet-Cladiere L."/>
            <person name="Moustafa A."/>
            <person name="Nehr Z."/>
            <person name="Nyvall Collen P."/>
            <person name="Panaud O."/>
            <person name="Partensky F."/>
            <person name="Poulain J."/>
            <person name="Rensing S.A."/>
            <person name="Rousvoal S."/>
            <person name="Samson G."/>
            <person name="Symeonidi A."/>
            <person name="Weissenbach J."/>
            <person name="Zambounis A."/>
            <person name="Wincker P."/>
            <person name="Boyen C."/>
        </authorList>
    </citation>
    <scope>NUCLEOTIDE SEQUENCE [LARGE SCALE GENOMIC DNA]</scope>
    <source>
        <strain evidence="2">cv. Stackhouse</strain>
    </source>
</reference>
<dbReference type="EMBL" id="HG002033">
    <property type="protein sequence ID" value="CDF39448.1"/>
    <property type="molecule type" value="Genomic_DNA"/>
</dbReference>
<sequence length="294" mass="32763">MTLDVNAFHVLKTARDGRSSKCSACNSKEKKAAAAARRAPSPNAERQCRVCRAWKTVGHFRVDTTCRLGTESTFKSCQKAKEVVQRKEHKKRKCDSLGAGDHIETMKRRIHIVVTGARRRNLDVKPEHLETITGNPCSYCGRLQNPDLGVTVDRVDPSDGYVPENTAPACWPYNRAKGVHVVERFIWKMSLIAGYTKDGKTTDKDEDDLIEYGASIGLSHVRPVARDQQNWLITLTADEVDLWCFTCFFCGSSAFGIDRLTPGCHGGSFCTENAALCCWECNSSKGRRDAWSVL</sequence>
<proteinExistence type="predicted"/>
<dbReference type="RefSeq" id="XP_005719359.1">
    <property type="nucleotide sequence ID" value="XM_005719302.1"/>
</dbReference>
<gene>
    <name evidence="1" type="ORF">CHC_T00000272001</name>
</gene>
<name>R7QNU7_CHOCR</name>
<dbReference type="Gene3D" id="1.10.30.50">
    <property type="match status" value="1"/>
</dbReference>
<dbReference type="Proteomes" id="UP000012073">
    <property type="component" value="Unassembled WGS sequence"/>
</dbReference>
<dbReference type="GeneID" id="17327084"/>
<evidence type="ECO:0000313" key="1">
    <source>
        <dbReference type="EMBL" id="CDF39448.1"/>
    </source>
</evidence>